<dbReference type="GO" id="GO:0016758">
    <property type="term" value="F:hexosyltransferase activity"/>
    <property type="evidence" value="ECO:0007669"/>
    <property type="project" value="InterPro"/>
</dbReference>
<evidence type="ECO:0000259" key="1">
    <source>
        <dbReference type="Pfam" id="PF04101"/>
    </source>
</evidence>
<organism evidence="2 3">
    <name type="scientific">Eiseniibacteriota bacterium</name>
    <dbReference type="NCBI Taxonomy" id="2212470"/>
    <lineage>
        <taxon>Bacteria</taxon>
        <taxon>Candidatus Eiseniibacteriota</taxon>
    </lineage>
</organism>
<sequence length="371" mass="40913">MDYLKLPSARKLGNQRYVPRNLPLGSEPFRALRAALIRETAEHFDPDLTLVDKSPVGLMGELAGTLGALRRRTRPARIVLGLRDILDEPDTVAREWKSEDLTPFVECHYHEIWIYGDRDVFDAPAAYGWPDSLVERTRYLGYLVRRVDEEERREARRRLGVDDGPLALVTVGGGEDGSELIAAYLRAAEARLLPGGLQSVVVLGPCMALGTQAALAASVPDRVRVVAFVPDLAPAIAAADVVVCKAGYNTTCELLAEGTPAVMVPRTRPRREQWLRARALHTRGLAQLLEPQHLEPHTLAAAVRRALETGRTHGRLRTDGLEQVVRHVDRMLPPASWTPAEEATAELSEALPDRYADAWAAGDQTDLERTG</sequence>
<gene>
    <name evidence="2" type="ORF">E6K78_11430</name>
</gene>
<dbReference type="InterPro" id="IPR007235">
    <property type="entry name" value="Glyco_trans_28_C"/>
</dbReference>
<accession>A0A538TG33</accession>
<dbReference type="SUPFAM" id="SSF53756">
    <property type="entry name" value="UDP-Glycosyltransferase/glycogen phosphorylase"/>
    <property type="match status" value="1"/>
</dbReference>
<evidence type="ECO:0000313" key="3">
    <source>
        <dbReference type="Proteomes" id="UP000316609"/>
    </source>
</evidence>
<dbReference type="AlphaFoldDB" id="A0A538TG33"/>
<dbReference type="Gene3D" id="3.40.50.2000">
    <property type="entry name" value="Glycogen Phosphorylase B"/>
    <property type="match status" value="1"/>
</dbReference>
<name>A0A538TG33_UNCEI</name>
<dbReference type="EMBL" id="VBOY01000128">
    <property type="protein sequence ID" value="TMQ62583.1"/>
    <property type="molecule type" value="Genomic_DNA"/>
</dbReference>
<dbReference type="PANTHER" id="PTHR21015">
    <property type="entry name" value="UDP-N-ACETYLGLUCOSAMINE--N-ACETYLMURAMYL-(PENTAPEPTIDE) PYROPHOSPHORYL-UNDECAPRENOL N-ACETYLGLUCOSAMINE TRANSFERASE 1"/>
    <property type="match status" value="1"/>
</dbReference>
<comment type="caution">
    <text evidence="2">The sequence shown here is derived from an EMBL/GenBank/DDBJ whole genome shotgun (WGS) entry which is preliminary data.</text>
</comment>
<reference evidence="2 3" key="1">
    <citation type="journal article" date="2019" name="Nat. Microbiol.">
        <title>Mediterranean grassland soil C-N compound turnover is dependent on rainfall and depth, and is mediated by genomically divergent microorganisms.</title>
        <authorList>
            <person name="Diamond S."/>
            <person name="Andeer P.F."/>
            <person name="Li Z."/>
            <person name="Crits-Christoph A."/>
            <person name="Burstein D."/>
            <person name="Anantharaman K."/>
            <person name="Lane K.R."/>
            <person name="Thomas B.C."/>
            <person name="Pan C."/>
            <person name="Northen T.R."/>
            <person name="Banfield J.F."/>
        </authorList>
    </citation>
    <scope>NUCLEOTIDE SEQUENCE [LARGE SCALE GENOMIC DNA]</scope>
    <source>
        <strain evidence="2">WS_8</strain>
    </source>
</reference>
<protein>
    <recommendedName>
        <fullName evidence="1">Glycosyl transferase family 28 C-terminal domain-containing protein</fullName>
    </recommendedName>
</protein>
<dbReference type="PANTHER" id="PTHR21015:SF28">
    <property type="entry name" value="SLL1722 PROTEIN"/>
    <property type="match status" value="1"/>
</dbReference>
<feature type="domain" description="Glycosyl transferase family 28 C-terminal" evidence="1">
    <location>
        <begin position="171"/>
        <end position="309"/>
    </location>
</feature>
<proteinExistence type="predicted"/>
<dbReference type="Pfam" id="PF04101">
    <property type="entry name" value="Glyco_tran_28_C"/>
    <property type="match status" value="1"/>
</dbReference>
<dbReference type="Proteomes" id="UP000316609">
    <property type="component" value="Unassembled WGS sequence"/>
</dbReference>
<evidence type="ECO:0000313" key="2">
    <source>
        <dbReference type="EMBL" id="TMQ62583.1"/>
    </source>
</evidence>